<dbReference type="Gene3D" id="1.10.10.1100">
    <property type="entry name" value="BFD-like [2Fe-2S]-binding domain"/>
    <property type="match status" value="1"/>
</dbReference>
<evidence type="ECO:0000313" key="3">
    <source>
        <dbReference type="Proteomes" id="UP000594468"/>
    </source>
</evidence>
<proteinExistence type="predicted"/>
<evidence type="ECO:0000259" key="1">
    <source>
        <dbReference type="Pfam" id="PF18423"/>
    </source>
</evidence>
<protein>
    <recommendedName>
        <fullName evidence="1">CopZ zinc binding domain-containing protein</fullName>
    </recommendedName>
</protein>
<dbReference type="Proteomes" id="UP000594468">
    <property type="component" value="Chromosome"/>
</dbReference>
<evidence type="ECO:0000313" key="2">
    <source>
        <dbReference type="EMBL" id="QPC83043.1"/>
    </source>
</evidence>
<dbReference type="AlphaFoldDB" id="A0A7S8E9T3"/>
<name>A0A7S8E9T3_9CHLR</name>
<reference evidence="2 3" key="1">
    <citation type="submission" date="2020-02" db="EMBL/GenBank/DDBJ databases">
        <authorList>
            <person name="Zheng R.K."/>
            <person name="Sun C.M."/>
        </authorList>
    </citation>
    <scope>NUCLEOTIDE SEQUENCE [LARGE SCALE GENOMIC DNA]</scope>
    <source>
        <strain evidence="3">rifampicinis</strain>
    </source>
</reference>
<gene>
    <name evidence="2" type="ORF">G4Y79_01315</name>
</gene>
<accession>A0A7S8E9T3</accession>
<dbReference type="NCBIfam" id="NF047645">
    <property type="entry name" value="CopZ_Nterm_CC"/>
    <property type="match status" value="1"/>
</dbReference>
<dbReference type="KEGG" id="pmet:G4Y79_01315"/>
<dbReference type="Pfam" id="PF18423">
    <property type="entry name" value="zf_CopZ"/>
    <property type="match status" value="1"/>
</dbReference>
<dbReference type="EMBL" id="CP062983">
    <property type="protein sequence ID" value="QPC83043.1"/>
    <property type="molecule type" value="Genomic_DNA"/>
</dbReference>
<keyword evidence="3" id="KW-1185">Reference proteome</keyword>
<dbReference type="CDD" id="cd10141">
    <property type="entry name" value="CopZ-like_Fer2_BFD-like"/>
    <property type="match status" value="1"/>
</dbReference>
<dbReference type="InterPro" id="IPR041854">
    <property type="entry name" value="BFD-like_2Fe2S-bd_dom_sf"/>
</dbReference>
<sequence length="200" mass="21855">MGKQKTTHDCCSPVNSEMQTEQKLAQMDVQPTGDSCCSPAVNTVQSPQGLPVTTKAGLCPTCNTKGKKVDGATVKSMLSISLREVRDIDYFFCREADCDTVYFSADGIQTFLTGDIRERVFQKEPNADDVFVCYCFRHTPDSIRAEMIETGSSTVVKEINAGIKAGQCACDWRNPQGSCCLGNVGQVVKRIKSEVIFVEA</sequence>
<feature type="domain" description="CopZ zinc binding" evidence="1">
    <location>
        <begin position="58"/>
        <end position="117"/>
    </location>
</feature>
<dbReference type="RefSeq" id="WP_195171112.1">
    <property type="nucleotide sequence ID" value="NZ_CP062983.1"/>
</dbReference>
<organism evidence="2 3">
    <name type="scientific">Phototrophicus methaneseepsis</name>
    <dbReference type="NCBI Taxonomy" id="2710758"/>
    <lineage>
        <taxon>Bacteria</taxon>
        <taxon>Bacillati</taxon>
        <taxon>Chloroflexota</taxon>
        <taxon>Candidatus Thermofontia</taxon>
        <taxon>Phototrophicales</taxon>
        <taxon>Phototrophicaceae</taxon>
        <taxon>Phototrophicus</taxon>
    </lineage>
</organism>
<dbReference type="Gene3D" id="2.20.25.270">
    <property type="match status" value="1"/>
</dbReference>
<dbReference type="InterPro" id="IPR040890">
    <property type="entry name" value="Znf_CopZ"/>
</dbReference>